<comment type="caution">
    <text evidence="1">The sequence shown here is derived from an EMBL/GenBank/DDBJ whole genome shotgun (WGS) entry which is preliminary data.</text>
</comment>
<evidence type="ECO:0000313" key="2">
    <source>
        <dbReference type="Proteomes" id="UP001597033"/>
    </source>
</evidence>
<protein>
    <submittedName>
        <fullName evidence="1">Uncharacterized protein</fullName>
    </submittedName>
</protein>
<dbReference type="EMBL" id="JBHTKN010000010">
    <property type="protein sequence ID" value="MFD1043355.1"/>
    <property type="molecule type" value="Genomic_DNA"/>
</dbReference>
<sequence length="257" mass="28629">MAVITVDQCGDLLATFVGNSASADKAKELAKTIGYNDSPLFGARKKRATLVSELVMIHTALVIFSANQSFNQTTAKAVIDSFLSCARKSVFTHLKKEMPSFPALYENRMREYFPIFHQDRAPLGLSFALMKHLGLDPLKNLQSQLTLTELITSKTKQTIDVLKGLNVIGQPTPPELSETGKNQNSKIDSEINAFMGSMERFMAQTDEWPEEIKIKALTVVSMVLDGKGKEAKEMLTTIPRKYALIVLNHLNQLRRQP</sequence>
<gene>
    <name evidence="1" type="ORF">ACFQ2N_13465</name>
</gene>
<evidence type="ECO:0000313" key="1">
    <source>
        <dbReference type="EMBL" id="MFD1043355.1"/>
    </source>
</evidence>
<dbReference type="RefSeq" id="WP_162377006.1">
    <property type="nucleotide sequence ID" value="NZ_JBHTKN010000010.1"/>
</dbReference>
<dbReference type="Proteomes" id="UP001597033">
    <property type="component" value="Unassembled WGS sequence"/>
</dbReference>
<organism evidence="1 2">
    <name type="scientific">Pseudoxanthomonas kaohsiungensis</name>
    <dbReference type="NCBI Taxonomy" id="283923"/>
    <lineage>
        <taxon>Bacteria</taxon>
        <taxon>Pseudomonadati</taxon>
        <taxon>Pseudomonadota</taxon>
        <taxon>Gammaproteobacteria</taxon>
        <taxon>Lysobacterales</taxon>
        <taxon>Lysobacteraceae</taxon>
        <taxon>Pseudoxanthomonas</taxon>
    </lineage>
</organism>
<name>A0ABW3LZL3_9GAMM</name>
<proteinExistence type="predicted"/>
<reference evidence="2" key="1">
    <citation type="journal article" date="2019" name="Int. J. Syst. Evol. Microbiol.">
        <title>The Global Catalogue of Microorganisms (GCM) 10K type strain sequencing project: providing services to taxonomists for standard genome sequencing and annotation.</title>
        <authorList>
            <consortium name="The Broad Institute Genomics Platform"/>
            <consortium name="The Broad Institute Genome Sequencing Center for Infectious Disease"/>
            <person name="Wu L."/>
            <person name="Ma J."/>
        </authorList>
    </citation>
    <scope>NUCLEOTIDE SEQUENCE [LARGE SCALE GENOMIC DNA]</scope>
    <source>
        <strain evidence="2">CCUG 55854</strain>
    </source>
</reference>
<keyword evidence="2" id="KW-1185">Reference proteome</keyword>
<accession>A0ABW3LZL3</accession>